<dbReference type="STRING" id="6198.A0A074ZPM8"/>
<dbReference type="GO" id="GO:0045505">
    <property type="term" value="F:dynein intermediate chain binding"/>
    <property type="evidence" value="ECO:0007669"/>
    <property type="project" value="TreeGrafter"/>
</dbReference>
<dbReference type="Pfam" id="PF03645">
    <property type="entry name" value="Tctex-1"/>
    <property type="match status" value="1"/>
</dbReference>
<comment type="similarity">
    <text evidence="1">Belongs to the dynein light chain Tctex-type family.</text>
</comment>
<dbReference type="KEGG" id="ovi:T265_07259"/>
<dbReference type="PANTHER" id="PTHR21255:SF4">
    <property type="entry name" value="DYNEIN LIGHT CHAIN TCTEX-TYPE"/>
    <property type="match status" value="1"/>
</dbReference>
<organism evidence="2 3">
    <name type="scientific">Opisthorchis viverrini</name>
    <name type="common">Southeast Asian liver fluke</name>
    <dbReference type="NCBI Taxonomy" id="6198"/>
    <lineage>
        <taxon>Eukaryota</taxon>
        <taxon>Metazoa</taxon>
        <taxon>Spiralia</taxon>
        <taxon>Lophotrochozoa</taxon>
        <taxon>Platyhelminthes</taxon>
        <taxon>Trematoda</taxon>
        <taxon>Digenea</taxon>
        <taxon>Opisthorchiida</taxon>
        <taxon>Opisthorchiata</taxon>
        <taxon>Opisthorchiidae</taxon>
        <taxon>Opisthorchis</taxon>
    </lineage>
</organism>
<dbReference type="EMBL" id="KL596782">
    <property type="protein sequence ID" value="KER25275.1"/>
    <property type="molecule type" value="Genomic_DNA"/>
</dbReference>
<evidence type="ECO:0000313" key="2">
    <source>
        <dbReference type="EMBL" id="KER25275.1"/>
    </source>
</evidence>
<name>A0A074ZPM8_OPIVI</name>
<reference evidence="2 3" key="1">
    <citation type="submission" date="2013-11" db="EMBL/GenBank/DDBJ databases">
        <title>Opisthorchis viverrini - life in the bile duct.</title>
        <authorList>
            <person name="Young N.D."/>
            <person name="Nagarajan N."/>
            <person name="Lin S.J."/>
            <person name="Korhonen P.K."/>
            <person name="Jex A.R."/>
            <person name="Hall R.S."/>
            <person name="Safavi-Hemami H."/>
            <person name="Kaewkong W."/>
            <person name="Bertrand D."/>
            <person name="Gao S."/>
            <person name="Seet Q."/>
            <person name="Wongkham S."/>
            <person name="Teh B.T."/>
            <person name="Wongkham C."/>
            <person name="Intapan P.M."/>
            <person name="Maleewong W."/>
            <person name="Yang X."/>
            <person name="Hu M."/>
            <person name="Wang Z."/>
            <person name="Hofmann A."/>
            <person name="Sternberg P.W."/>
            <person name="Tan P."/>
            <person name="Wang J."/>
            <person name="Gasser R.B."/>
        </authorList>
    </citation>
    <scope>NUCLEOTIDE SEQUENCE [LARGE SCALE GENOMIC DNA]</scope>
</reference>
<dbReference type="GO" id="GO:0007018">
    <property type="term" value="P:microtubule-based movement"/>
    <property type="evidence" value="ECO:0007669"/>
    <property type="project" value="TreeGrafter"/>
</dbReference>
<dbReference type="RefSeq" id="XP_009170997.1">
    <property type="nucleotide sequence ID" value="XM_009172733.1"/>
</dbReference>
<accession>A0A074ZPM8</accession>
<dbReference type="InterPro" id="IPR005334">
    <property type="entry name" value="Tctex-1-like"/>
</dbReference>
<gene>
    <name evidence="2" type="ORF">T265_07259</name>
</gene>
<evidence type="ECO:0000256" key="1">
    <source>
        <dbReference type="ARBA" id="ARBA00005361"/>
    </source>
</evidence>
<evidence type="ECO:0000313" key="3">
    <source>
        <dbReference type="Proteomes" id="UP000054324"/>
    </source>
</evidence>
<dbReference type="Gene3D" id="3.30.1140.40">
    <property type="entry name" value="Tctex-1"/>
    <property type="match status" value="1"/>
</dbReference>
<dbReference type="CTD" id="20321438"/>
<proteinExistence type="inferred from homology"/>
<dbReference type="OrthoDB" id="10059120at2759"/>
<dbReference type="InterPro" id="IPR038586">
    <property type="entry name" value="Tctex-1-like_sf"/>
</dbReference>
<protein>
    <recommendedName>
        <fullName evidence="4">Tctex-1 family protein</fullName>
    </recommendedName>
</protein>
<sequence>MDDFQTGEETTFVSDEVKNIVKESIESTVGSSTYSHNKVQQWTSLVIEQCLNHLTKLGKPFKYVVTCVIMQKSGAGLHTASSCYWDSSTDDDITLLGSDAVAMQTILDNLNNSASRFDTRFTPANCKVLLQGRTVEVADKFAYLGSCISPSGSKGQNSLREPVPPVGKLHCQMGEQVHVLHCDGIRPGNMRSVH</sequence>
<dbReference type="AlphaFoldDB" id="A0A074ZPM8"/>
<dbReference type="Proteomes" id="UP000054324">
    <property type="component" value="Unassembled WGS sequence"/>
</dbReference>
<dbReference type="PANTHER" id="PTHR21255">
    <property type="entry name" value="T-COMPLEX-ASSOCIATED-TESTIS-EXPRESSED 1/ DYNEIN LIGHT CHAIN"/>
    <property type="match status" value="1"/>
</dbReference>
<keyword evidence="3" id="KW-1185">Reference proteome</keyword>
<dbReference type="GeneID" id="20321438"/>
<dbReference type="GO" id="GO:0005868">
    <property type="term" value="C:cytoplasmic dynein complex"/>
    <property type="evidence" value="ECO:0007669"/>
    <property type="project" value="TreeGrafter"/>
</dbReference>
<evidence type="ECO:0008006" key="4">
    <source>
        <dbReference type="Google" id="ProtNLM"/>
    </source>
</evidence>
<dbReference type="GO" id="GO:0005737">
    <property type="term" value="C:cytoplasm"/>
    <property type="evidence" value="ECO:0007669"/>
    <property type="project" value="TreeGrafter"/>
</dbReference>